<keyword evidence="2" id="KW-0645">Protease</keyword>
<dbReference type="PROSITE" id="PS51892">
    <property type="entry name" value="SUBTILASE"/>
    <property type="match status" value="1"/>
</dbReference>
<dbReference type="RefSeq" id="WP_387416089.1">
    <property type="nucleotide sequence ID" value="NZ_JBIASD010000024.1"/>
</dbReference>
<comment type="similarity">
    <text evidence="1 5">Belongs to the peptidase S8 family.</text>
</comment>
<dbReference type="PANTHER" id="PTHR43806">
    <property type="entry name" value="PEPTIDASE S8"/>
    <property type="match status" value="1"/>
</dbReference>
<dbReference type="InterPro" id="IPR036852">
    <property type="entry name" value="Peptidase_S8/S53_dom_sf"/>
</dbReference>
<evidence type="ECO:0000256" key="6">
    <source>
        <dbReference type="SAM" id="Phobius"/>
    </source>
</evidence>
<dbReference type="EMBL" id="JBIASD010000024">
    <property type="protein sequence ID" value="MFF3669813.1"/>
    <property type="molecule type" value="Genomic_DNA"/>
</dbReference>
<reference evidence="8 9" key="1">
    <citation type="submission" date="2024-10" db="EMBL/GenBank/DDBJ databases">
        <title>The Natural Products Discovery Center: Release of the First 8490 Sequenced Strains for Exploring Actinobacteria Biosynthetic Diversity.</title>
        <authorList>
            <person name="Kalkreuter E."/>
            <person name="Kautsar S.A."/>
            <person name="Yang D."/>
            <person name="Bader C.D."/>
            <person name="Teijaro C.N."/>
            <person name="Fluegel L."/>
            <person name="Davis C.M."/>
            <person name="Simpson J.R."/>
            <person name="Lauterbach L."/>
            <person name="Steele A.D."/>
            <person name="Gui C."/>
            <person name="Meng S."/>
            <person name="Li G."/>
            <person name="Viehrig K."/>
            <person name="Ye F."/>
            <person name="Su P."/>
            <person name="Kiefer A.F."/>
            <person name="Nichols A."/>
            <person name="Cepeda A.J."/>
            <person name="Yan W."/>
            <person name="Fan B."/>
            <person name="Jiang Y."/>
            <person name="Adhikari A."/>
            <person name="Zheng C.-J."/>
            <person name="Schuster L."/>
            <person name="Cowan T.M."/>
            <person name="Smanski M.J."/>
            <person name="Chevrette M.G."/>
            <person name="De Carvalho L.P.S."/>
            <person name="Shen B."/>
        </authorList>
    </citation>
    <scope>NUCLEOTIDE SEQUENCE [LARGE SCALE GENOMIC DNA]</scope>
    <source>
        <strain evidence="8 9">NPDC002173</strain>
    </source>
</reference>
<evidence type="ECO:0000259" key="7">
    <source>
        <dbReference type="Pfam" id="PF00082"/>
    </source>
</evidence>
<keyword evidence="4" id="KW-0720">Serine protease</keyword>
<dbReference type="InterPro" id="IPR000209">
    <property type="entry name" value="Peptidase_S8/S53_dom"/>
</dbReference>
<keyword evidence="9" id="KW-1185">Reference proteome</keyword>
<gene>
    <name evidence="8" type="ORF">ACFYXI_29915</name>
</gene>
<feature type="transmembrane region" description="Helical" evidence="6">
    <location>
        <begin position="301"/>
        <end position="324"/>
    </location>
</feature>
<dbReference type="Pfam" id="PF00082">
    <property type="entry name" value="Peptidase_S8"/>
    <property type="match status" value="1"/>
</dbReference>
<dbReference type="InterPro" id="IPR050131">
    <property type="entry name" value="Peptidase_S8_subtilisin-like"/>
</dbReference>
<dbReference type="SUPFAM" id="SSF52743">
    <property type="entry name" value="Subtilisin-like"/>
    <property type="match status" value="1"/>
</dbReference>
<sequence>MAGHPALKGRVTTGPDFIGGGARPGMAYWGAHGTSMASDVLTVAPRARVLSVRVIYDHDDPARKAAKELKRDAQSRKAGKSVARGIRYAVDKGAKVISMSLGTDEWAIFSGYEKDTAAAVNYAIAKGVVLLASSGNGGSTDILDADANNAVSYPAAYPGVIGVAASGPDGGRAEFSQVHSYTAIAAPGVDIYSAQNTGGYRMVAGTSPACANAAGVVALMLSRNPALSPGQVRDILTRTATHPAGGWNVLVGYGQVNAAAAVVAAGAAGKSAVRVVPYKGEKYFGHGPADSPITHPPIDSGYLIIGGTGAGIGLLLLVGAFLLLRRPRARKT</sequence>
<protein>
    <submittedName>
        <fullName evidence="8">S8 family serine peptidase</fullName>
    </submittedName>
</protein>
<evidence type="ECO:0000256" key="4">
    <source>
        <dbReference type="ARBA" id="ARBA00022825"/>
    </source>
</evidence>
<evidence type="ECO:0000313" key="8">
    <source>
        <dbReference type="EMBL" id="MFF3669813.1"/>
    </source>
</evidence>
<evidence type="ECO:0000256" key="1">
    <source>
        <dbReference type="ARBA" id="ARBA00011073"/>
    </source>
</evidence>
<comment type="caution">
    <text evidence="5">Lacks conserved residue(s) required for the propagation of feature annotation.</text>
</comment>
<feature type="domain" description="Peptidase S8/S53" evidence="7">
    <location>
        <begin position="28"/>
        <end position="254"/>
    </location>
</feature>
<comment type="caution">
    <text evidence="8">The sequence shown here is derived from an EMBL/GenBank/DDBJ whole genome shotgun (WGS) entry which is preliminary data.</text>
</comment>
<dbReference type="Gene3D" id="3.40.50.200">
    <property type="entry name" value="Peptidase S8/S53 domain"/>
    <property type="match status" value="1"/>
</dbReference>
<name>A0ABW6SY42_9ACTN</name>
<dbReference type="Proteomes" id="UP001602013">
    <property type="component" value="Unassembled WGS sequence"/>
</dbReference>
<organism evidence="8 9">
    <name type="scientific">Microtetraspora malaysiensis</name>
    <dbReference type="NCBI Taxonomy" id="161358"/>
    <lineage>
        <taxon>Bacteria</taxon>
        <taxon>Bacillati</taxon>
        <taxon>Actinomycetota</taxon>
        <taxon>Actinomycetes</taxon>
        <taxon>Streptosporangiales</taxon>
        <taxon>Streptosporangiaceae</taxon>
        <taxon>Microtetraspora</taxon>
    </lineage>
</organism>
<evidence type="ECO:0000256" key="5">
    <source>
        <dbReference type="PROSITE-ProRule" id="PRU01240"/>
    </source>
</evidence>
<dbReference type="PANTHER" id="PTHR43806:SF11">
    <property type="entry name" value="CEREVISIN-RELATED"/>
    <property type="match status" value="1"/>
</dbReference>
<evidence type="ECO:0000256" key="2">
    <source>
        <dbReference type="ARBA" id="ARBA00022670"/>
    </source>
</evidence>
<evidence type="ECO:0000313" key="9">
    <source>
        <dbReference type="Proteomes" id="UP001602013"/>
    </source>
</evidence>
<keyword evidence="6" id="KW-1133">Transmembrane helix</keyword>
<keyword evidence="6" id="KW-0472">Membrane</keyword>
<accession>A0ABW6SY42</accession>
<keyword evidence="3" id="KW-0378">Hydrolase</keyword>
<keyword evidence="6" id="KW-0812">Transmembrane</keyword>
<evidence type="ECO:0000256" key="3">
    <source>
        <dbReference type="ARBA" id="ARBA00022801"/>
    </source>
</evidence>
<proteinExistence type="inferred from homology"/>